<dbReference type="Proteomes" id="UP000306855">
    <property type="component" value="Unassembled WGS sequence"/>
</dbReference>
<evidence type="ECO:0000313" key="3">
    <source>
        <dbReference type="Proteomes" id="UP000306855"/>
    </source>
</evidence>
<feature type="domain" description="Baseplate upper protein immunoglobulin like" evidence="1">
    <location>
        <begin position="55"/>
        <end position="121"/>
    </location>
</feature>
<dbReference type="CDD" id="cd00063">
    <property type="entry name" value="FN3"/>
    <property type="match status" value="1"/>
</dbReference>
<protein>
    <recommendedName>
        <fullName evidence="1">Baseplate upper protein immunoglobulin like domain-containing protein</fullName>
    </recommendedName>
</protein>
<comment type="caution">
    <text evidence="2">The sequence shown here is derived from an EMBL/GenBank/DDBJ whole genome shotgun (WGS) entry which is preliminary data.</text>
</comment>
<dbReference type="Pfam" id="PF18667">
    <property type="entry name" value="BppU_IgG"/>
    <property type="match status" value="1"/>
</dbReference>
<dbReference type="EMBL" id="SRYK01000031">
    <property type="protein sequence ID" value="TGY54884.1"/>
    <property type="molecule type" value="Genomic_DNA"/>
</dbReference>
<evidence type="ECO:0000313" key="2">
    <source>
        <dbReference type="EMBL" id="TGY54884.1"/>
    </source>
</evidence>
<name>A0A4S2EKW5_9LACO</name>
<dbReference type="InterPro" id="IPR036116">
    <property type="entry name" value="FN3_sf"/>
</dbReference>
<dbReference type="InterPro" id="IPR013783">
    <property type="entry name" value="Ig-like_fold"/>
</dbReference>
<dbReference type="Gene3D" id="2.60.40.10">
    <property type="entry name" value="Immunoglobulins"/>
    <property type="match status" value="1"/>
</dbReference>
<dbReference type="RefSeq" id="WP_135942168.1">
    <property type="nucleotide sequence ID" value="NZ_SRYK01000031.1"/>
</dbReference>
<proteinExistence type="predicted"/>
<evidence type="ECO:0000259" key="1">
    <source>
        <dbReference type="Pfam" id="PF18667"/>
    </source>
</evidence>
<accession>A0A4S2EKW5</accession>
<dbReference type="AlphaFoldDB" id="A0A4S2EKW5"/>
<organism evidence="2 3">
    <name type="scientific">Ligilactobacillus murinus</name>
    <dbReference type="NCBI Taxonomy" id="1622"/>
    <lineage>
        <taxon>Bacteria</taxon>
        <taxon>Bacillati</taxon>
        <taxon>Bacillota</taxon>
        <taxon>Bacilli</taxon>
        <taxon>Lactobacillales</taxon>
        <taxon>Lactobacillaceae</taxon>
        <taxon>Ligilactobacillus</taxon>
    </lineage>
</organism>
<sequence>MQYRIYKDNVKIKETTSRQIEITGLKPKTSYTLGVSAYNGLRESTRATITMTTRGLVMIVDKALQVGSEVTFEYVEYPFGVIPIGTEPTGLFGGGNRQTLKGNVVSVANGQSRVELKTSFDKLSDELKLETNLQAPGENLVVNSSNFENLNGWSSNTSGQPHLRTHSFWKNDTQNLMVLSNRTKNEVTVGSARFRVKPNTNYILSFSGFHNYALASYDVYFLARMHTSKSDFTQAILPIASQKLSISGVVNKSVVFNTGNNDEGYIRFDNNATIADGEWADLYLADIKVEEGTHATPWTPARQDIYGTNQLDAGYSGFDGYKAIYLK</sequence>
<dbReference type="InterPro" id="IPR041531">
    <property type="entry name" value="BppU_IgG"/>
</dbReference>
<gene>
    <name evidence="2" type="ORF">E5340_06795</name>
</gene>
<reference evidence="2 3" key="1">
    <citation type="submission" date="2019-04" db="EMBL/GenBank/DDBJ databases">
        <title>Microbes associate with the intestines of laboratory mice.</title>
        <authorList>
            <person name="Navarre W."/>
            <person name="Wong E."/>
            <person name="Huang K."/>
            <person name="Tropini C."/>
            <person name="Ng K."/>
            <person name="Yu B."/>
        </authorList>
    </citation>
    <scope>NUCLEOTIDE SEQUENCE [LARGE SCALE GENOMIC DNA]</scope>
    <source>
        <strain evidence="2 3">NM26_J9</strain>
    </source>
</reference>
<dbReference type="SUPFAM" id="SSF49265">
    <property type="entry name" value="Fibronectin type III"/>
    <property type="match status" value="1"/>
</dbReference>
<dbReference type="InterPro" id="IPR003961">
    <property type="entry name" value="FN3_dom"/>
</dbReference>